<proteinExistence type="predicted"/>
<reference evidence="3" key="2">
    <citation type="submission" date="2020-08" db="EMBL/GenBank/DDBJ databases">
        <authorList>
            <person name="Chen M."/>
            <person name="Teng W."/>
            <person name="Zhao L."/>
            <person name="Hu C."/>
            <person name="Zhou Y."/>
            <person name="Han B."/>
            <person name="Song L."/>
            <person name="Shu W."/>
        </authorList>
    </citation>
    <scope>NUCLEOTIDE SEQUENCE</scope>
    <source>
        <strain evidence="3">FACHB-1375</strain>
    </source>
</reference>
<keyword evidence="3" id="KW-0255">Endonuclease</keyword>
<evidence type="ECO:0000313" key="4">
    <source>
        <dbReference type="Proteomes" id="UP000641646"/>
    </source>
</evidence>
<comment type="caution">
    <text evidence="3">The sequence shown here is derived from an EMBL/GenBank/DDBJ whole genome shotgun (WGS) entry which is preliminary data.</text>
</comment>
<dbReference type="InterPro" id="IPR008538">
    <property type="entry name" value="Uma2"/>
</dbReference>
<evidence type="ECO:0000313" key="3">
    <source>
        <dbReference type="EMBL" id="MBD2183614.1"/>
    </source>
</evidence>
<sequence length="451" mass="51149">MTVANSDTLGDAKEYLDYEKISVFKQDYRQEEVYEIDESSDLHDSICVNLISLLKSKSRALGYRVNTGRVKVTIDRENIVYYPDVIVTSDDRDRGSENFKRYPRLIVEVMSPETEAFDRGDKFADYRKLASLQEYVLISQERLYVECFRRNSEGLWILYPYGEGEEVYFASINFQTPIIALYEDLSLPLEARYSFEHKIRNQKYTKYPINRSIISVTEDAPTQIASHIPLNTSAKNNKSSFNNLWVAGALILGFAGSNIHNYWQSILSRSNVSSGSITQANAVVPSPQGIPSEKLEPSLENQKDKTQENEAKELLPVPMVESDRLDAKEIIASINRIQKGFYLENGRFASTWEDLGFNIESKEQDYEYKIAWSDRHKTIVTATAKKPEDKSYTGIVFAEGQSAVDKICETDRPSTIPPVIPEAVNKDMLCPPGASIVSSVRKNYEAQIASP</sequence>
<keyword evidence="3" id="KW-0540">Nuclease</keyword>
<dbReference type="SUPFAM" id="SSF52980">
    <property type="entry name" value="Restriction endonuclease-like"/>
    <property type="match status" value="1"/>
</dbReference>
<dbReference type="RefSeq" id="WP_190468295.1">
    <property type="nucleotide sequence ID" value="NZ_JACJPW010000060.1"/>
</dbReference>
<dbReference type="EMBL" id="JACJPW010000060">
    <property type="protein sequence ID" value="MBD2183614.1"/>
    <property type="molecule type" value="Genomic_DNA"/>
</dbReference>
<keyword evidence="3" id="KW-0378">Hydrolase</keyword>
<dbReference type="Pfam" id="PF05685">
    <property type="entry name" value="Uma2"/>
    <property type="match status" value="1"/>
</dbReference>
<dbReference type="Gene3D" id="3.90.1570.10">
    <property type="entry name" value="tt1808, chain A"/>
    <property type="match status" value="1"/>
</dbReference>
<evidence type="ECO:0000259" key="2">
    <source>
        <dbReference type="Pfam" id="PF05685"/>
    </source>
</evidence>
<feature type="region of interest" description="Disordered" evidence="1">
    <location>
        <begin position="282"/>
        <end position="309"/>
    </location>
</feature>
<dbReference type="InterPro" id="IPR012296">
    <property type="entry name" value="Nuclease_put_TT1808"/>
</dbReference>
<dbReference type="InterPro" id="IPR011335">
    <property type="entry name" value="Restrct_endonuc-II-like"/>
</dbReference>
<evidence type="ECO:0000256" key="1">
    <source>
        <dbReference type="SAM" id="MobiDB-lite"/>
    </source>
</evidence>
<organism evidence="3 4">
    <name type="scientific">Aerosakkonema funiforme FACHB-1375</name>
    <dbReference type="NCBI Taxonomy" id="2949571"/>
    <lineage>
        <taxon>Bacteria</taxon>
        <taxon>Bacillati</taxon>
        <taxon>Cyanobacteriota</taxon>
        <taxon>Cyanophyceae</taxon>
        <taxon>Oscillatoriophycideae</taxon>
        <taxon>Aerosakkonematales</taxon>
        <taxon>Aerosakkonemataceae</taxon>
        <taxon>Aerosakkonema</taxon>
    </lineage>
</organism>
<dbReference type="AlphaFoldDB" id="A0A926VJD3"/>
<reference evidence="3" key="1">
    <citation type="journal article" date="2015" name="ISME J.">
        <title>Draft Genome Sequence of Streptomyces incarnatus NRRL8089, which Produces the Nucleoside Antibiotic Sinefungin.</title>
        <authorList>
            <person name="Oshima K."/>
            <person name="Hattori M."/>
            <person name="Shimizu H."/>
            <person name="Fukuda K."/>
            <person name="Nemoto M."/>
            <person name="Inagaki K."/>
            <person name="Tamura T."/>
        </authorList>
    </citation>
    <scope>NUCLEOTIDE SEQUENCE</scope>
    <source>
        <strain evidence="3">FACHB-1375</strain>
    </source>
</reference>
<dbReference type="PANTHER" id="PTHR36558:SF1">
    <property type="entry name" value="RESTRICTION ENDONUCLEASE DOMAIN-CONTAINING PROTEIN-RELATED"/>
    <property type="match status" value="1"/>
</dbReference>
<dbReference type="Pfam" id="PF16734">
    <property type="entry name" value="Pilin_GH"/>
    <property type="match status" value="1"/>
</dbReference>
<keyword evidence="4" id="KW-1185">Reference proteome</keyword>
<protein>
    <submittedName>
        <fullName evidence="3">Uma2 family endonuclease</fullName>
    </submittedName>
</protein>
<dbReference type="CDD" id="cd06260">
    <property type="entry name" value="DUF820-like"/>
    <property type="match status" value="1"/>
</dbReference>
<dbReference type="GO" id="GO:0004519">
    <property type="term" value="F:endonuclease activity"/>
    <property type="evidence" value="ECO:0007669"/>
    <property type="project" value="UniProtKB-KW"/>
</dbReference>
<dbReference type="PANTHER" id="PTHR36558">
    <property type="entry name" value="GLR1098 PROTEIN"/>
    <property type="match status" value="1"/>
</dbReference>
<name>A0A926VJD3_9CYAN</name>
<dbReference type="Proteomes" id="UP000641646">
    <property type="component" value="Unassembled WGS sequence"/>
</dbReference>
<accession>A0A926VJD3</accession>
<feature type="compositionally biased region" description="Basic and acidic residues" evidence="1">
    <location>
        <begin position="293"/>
        <end position="309"/>
    </location>
</feature>
<gene>
    <name evidence="3" type="ORF">H6G03_21555</name>
</gene>
<dbReference type="InterPro" id="IPR031975">
    <property type="entry name" value="Pilin_GH"/>
</dbReference>
<feature type="domain" description="Putative restriction endonuclease" evidence="2">
    <location>
        <begin position="14"/>
        <end position="166"/>
    </location>
</feature>